<keyword evidence="2" id="KW-0732">Signal</keyword>
<dbReference type="Pfam" id="PF10938">
    <property type="entry name" value="YfdX"/>
    <property type="match status" value="1"/>
</dbReference>
<name>A0ABT8BMU7_9HYPH</name>
<feature type="region of interest" description="Disordered" evidence="1">
    <location>
        <begin position="232"/>
        <end position="260"/>
    </location>
</feature>
<dbReference type="Gene3D" id="1.20.120.1940">
    <property type="entry name" value="YfdX protein domain"/>
    <property type="match status" value="1"/>
</dbReference>
<protein>
    <submittedName>
        <fullName evidence="3">YfdX family protein</fullName>
    </submittedName>
</protein>
<feature type="signal peptide" evidence="2">
    <location>
        <begin position="1"/>
        <end position="25"/>
    </location>
</feature>
<evidence type="ECO:0000256" key="2">
    <source>
        <dbReference type="SAM" id="SignalP"/>
    </source>
</evidence>
<comment type="caution">
    <text evidence="3">The sequence shown here is derived from an EMBL/GenBank/DDBJ whole genome shotgun (WGS) entry which is preliminary data.</text>
</comment>
<dbReference type="EMBL" id="JAUFPX010000017">
    <property type="protein sequence ID" value="MDN3592553.1"/>
    <property type="molecule type" value="Genomic_DNA"/>
</dbReference>
<dbReference type="Proteomes" id="UP001224644">
    <property type="component" value="Unassembled WGS sequence"/>
</dbReference>
<feature type="compositionally biased region" description="Low complexity" evidence="1">
    <location>
        <begin position="232"/>
        <end position="244"/>
    </location>
</feature>
<accession>A0ABT8BMU7</accession>
<evidence type="ECO:0000256" key="1">
    <source>
        <dbReference type="SAM" id="MobiDB-lite"/>
    </source>
</evidence>
<dbReference type="Gene3D" id="6.10.250.2140">
    <property type="match status" value="1"/>
</dbReference>
<evidence type="ECO:0000313" key="3">
    <source>
        <dbReference type="EMBL" id="MDN3592553.1"/>
    </source>
</evidence>
<sequence>MTTSFQKSLAAVLLASTVVGGFAYAAEQTAVPGSVVETPAQRTVDRDVGKLSKDGAKALRDMNGARLAIFDAQPKQAKEKIDLAEAALARAKTDTSVFLKAESELKSPANKAKAGPASSDVNEKLAWLPVDNQLTLGEDFVATPEKAAAVADANKHLQKGDKQGALEKLKLAHIDVNLTLAVLPLEKTTADVKQAATLIDQGKYYEANAVLKTAEDRVRFDVVDTILMPQAAAKAPNTKAADTTGSTQPAKSADTKPAAK</sequence>
<proteinExistence type="predicted"/>
<dbReference type="InterPro" id="IPR021236">
    <property type="entry name" value="Uncharacterised_YfdX"/>
</dbReference>
<dbReference type="RefSeq" id="WP_238223330.1">
    <property type="nucleotide sequence ID" value="NZ_BPQD01000006.1"/>
</dbReference>
<keyword evidence="4" id="KW-1185">Reference proteome</keyword>
<reference evidence="4" key="1">
    <citation type="journal article" date="2019" name="Int. J. Syst. Evol. Microbiol.">
        <title>The Global Catalogue of Microorganisms (GCM) 10K type strain sequencing project: providing services to taxonomists for standard genome sequencing and annotation.</title>
        <authorList>
            <consortium name="The Broad Institute Genomics Platform"/>
            <consortium name="The Broad Institute Genome Sequencing Center for Infectious Disease"/>
            <person name="Wu L."/>
            <person name="Ma J."/>
        </authorList>
    </citation>
    <scope>NUCLEOTIDE SEQUENCE [LARGE SCALE GENOMIC DNA]</scope>
    <source>
        <strain evidence="4">CECT 7069</strain>
    </source>
</reference>
<gene>
    <name evidence="3" type="ORF">QWZ12_18330</name>
</gene>
<evidence type="ECO:0000313" key="4">
    <source>
        <dbReference type="Proteomes" id="UP001224644"/>
    </source>
</evidence>
<feature type="chain" id="PRO_5047413578" evidence="2">
    <location>
        <begin position="26"/>
        <end position="260"/>
    </location>
</feature>
<organism evidence="3 4">
    <name type="scientific">Methylobacterium adhaesivum</name>
    <dbReference type="NCBI Taxonomy" id="333297"/>
    <lineage>
        <taxon>Bacteria</taxon>
        <taxon>Pseudomonadati</taxon>
        <taxon>Pseudomonadota</taxon>
        <taxon>Alphaproteobacteria</taxon>
        <taxon>Hyphomicrobiales</taxon>
        <taxon>Methylobacteriaceae</taxon>
        <taxon>Methylobacterium</taxon>
    </lineage>
</organism>